<name>A0A7S0KHZ0_MICPS</name>
<keyword evidence="1" id="KW-0677">Repeat</keyword>
<sequence length="412" mass="44719">MGKPAMSGVKKNKKKGFKPSRGKTPGGRVYEVAQEILNAPEGGVAAVIAAALNDKEAPIRRDPRAFTMFSTRCRKKGDWSKCVEIFDAMRDQGVETNTIVYNATMSACSKGGDWERALELFETMPREGHDRSTITYNVAMSACMRGGDWERALELFDQMAEEGLERDHVSINTAMAAAEAGGQTERLKELTSGAGATGAPGGDRGGQNDDDDDDEDEDSEQDDDDVDGRVDGGGAATADGSSNAVTKEEDADNRDDDRSDGEDDEKDPDIEEDPVVRERRLKAERRDARKRKFEEKRRARKAAKLARGWVTDNGEVPEDGAGAGRKRAAPAGPIVPTETAKKRKEWGSNPLKWVDEDEGLKKKGGDDDSESDDVGDGLPPITGPSLLDAPDEEAGTLLNDRDDTDDFWATGF</sequence>
<feature type="repeat" description="PPR" evidence="2">
    <location>
        <begin position="62"/>
        <end position="96"/>
    </location>
</feature>
<dbReference type="Gene3D" id="1.25.40.10">
    <property type="entry name" value="Tetratricopeptide repeat domain"/>
    <property type="match status" value="1"/>
</dbReference>
<feature type="region of interest" description="Disordered" evidence="3">
    <location>
        <begin position="180"/>
        <end position="412"/>
    </location>
</feature>
<dbReference type="Pfam" id="PF01535">
    <property type="entry name" value="PPR"/>
    <property type="match status" value="1"/>
</dbReference>
<accession>A0A7S0KHZ0</accession>
<dbReference type="PANTHER" id="PTHR47936:SF1">
    <property type="entry name" value="PENTATRICOPEPTIDE REPEAT-CONTAINING PROTEIN GUN1, CHLOROPLASTIC"/>
    <property type="match status" value="1"/>
</dbReference>
<dbReference type="InterPro" id="IPR011990">
    <property type="entry name" value="TPR-like_helical_dom_sf"/>
</dbReference>
<gene>
    <name evidence="4" type="ORF">MSP1404_LOCUS3383</name>
</gene>
<reference evidence="4" key="1">
    <citation type="submission" date="2021-01" db="EMBL/GenBank/DDBJ databases">
        <authorList>
            <person name="Corre E."/>
            <person name="Pelletier E."/>
            <person name="Niang G."/>
            <person name="Scheremetjew M."/>
            <person name="Finn R."/>
            <person name="Kale V."/>
            <person name="Holt S."/>
            <person name="Cochrane G."/>
            <person name="Meng A."/>
            <person name="Brown T."/>
            <person name="Cohen L."/>
        </authorList>
    </citation>
    <scope>NUCLEOTIDE SEQUENCE</scope>
    <source>
        <strain evidence="4">CCMP494</strain>
    </source>
</reference>
<dbReference type="PANTHER" id="PTHR47936">
    <property type="entry name" value="PPR_LONG DOMAIN-CONTAINING PROTEIN"/>
    <property type="match status" value="1"/>
</dbReference>
<dbReference type="AlphaFoldDB" id="A0A7S0KHZ0"/>
<dbReference type="EMBL" id="HBEV01004437">
    <property type="protein sequence ID" value="CAD8582024.1"/>
    <property type="molecule type" value="Transcribed_RNA"/>
</dbReference>
<evidence type="ECO:0008006" key="5">
    <source>
        <dbReference type="Google" id="ProtNLM"/>
    </source>
</evidence>
<protein>
    <recommendedName>
        <fullName evidence="5">Pentacotripeptide-repeat region of PRORP domain-containing protein</fullName>
    </recommendedName>
</protein>
<evidence type="ECO:0000256" key="3">
    <source>
        <dbReference type="SAM" id="MobiDB-lite"/>
    </source>
</evidence>
<dbReference type="NCBIfam" id="TIGR00756">
    <property type="entry name" value="PPR"/>
    <property type="match status" value="2"/>
</dbReference>
<evidence type="ECO:0000256" key="1">
    <source>
        <dbReference type="ARBA" id="ARBA00022737"/>
    </source>
</evidence>
<dbReference type="SUPFAM" id="SSF48452">
    <property type="entry name" value="TPR-like"/>
    <property type="match status" value="1"/>
</dbReference>
<feature type="compositionally biased region" description="Basic and acidic residues" evidence="3">
    <location>
        <begin position="284"/>
        <end position="297"/>
    </location>
</feature>
<feature type="compositionally biased region" description="Acidic residues" evidence="3">
    <location>
        <begin position="249"/>
        <end position="273"/>
    </location>
</feature>
<dbReference type="InterPro" id="IPR002885">
    <property type="entry name" value="PPR_rpt"/>
</dbReference>
<feature type="compositionally biased region" description="Acidic residues" evidence="3">
    <location>
        <begin position="208"/>
        <end position="226"/>
    </location>
</feature>
<organism evidence="4">
    <name type="scientific">Micromonas pusilla</name>
    <name type="common">Picoplanktonic green alga</name>
    <name type="synonym">Chromulina pusilla</name>
    <dbReference type="NCBI Taxonomy" id="38833"/>
    <lineage>
        <taxon>Eukaryota</taxon>
        <taxon>Viridiplantae</taxon>
        <taxon>Chlorophyta</taxon>
        <taxon>Mamiellophyceae</taxon>
        <taxon>Mamiellales</taxon>
        <taxon>Mamiellaceae</taxon>
        <taxon>Micromonas</taxon>
    </lineage>
</organism>
<feature type="compositionally biased region" description="Gly residues" evidence="3">
    <location>
        <begin position="195"/>
        <end position="205"/>
    </location>
</feature>
<feature type="region of interest" description="Disordered" evidence="3">
    <location>
        <begin position="1"/>
        <end position="26"/>
    </location>
</feature>
<dbReference type="PROSITE" id="PS51375">
    <property type="entry name" value="PPR"/>
    <property type="match status" value="3"/>
</dbReference>
<proteinExistence type="predicted"/>
<evidence type="ECO:0000256" key="2">
    <source>
        <dbReference type="PROSITE-ProRule" id="PRU00708"/>
    </source>
</evidence>
<dbReference type="Pfam" id="PF13041">
    <property type="entry name" value="PPR_2"/>
    <property type="match status" value="1"/>
</dbReference>
<feature type="repeat" description="PPR" evidence="2">
    <location>
        <begin position="97"/>
        <end position="131"/>
    </location>
</feature>
<evidence type="ECO:0000313" key="4">
    <source>
        <dbReference type="EMBL" id="CAD8582024.1"/>
    </source>
</evidence>
<feature type="repeat" description="PPR" evidence="2">
    <location>
        <begin position="132"/>
        <end position="166"/>
    </location>
</feature>
<feature type="compositionally biased region" description="Basic residues" evidence="3">
    <location>
        <begin position="10"/>
        <end position="21"/>
    </location>
</feature>